<keyword evidence="2" id="KW-1185">Reference proteome</keyword>
<dbReference type="EMBL" id="CP017449">
    <property type="protein sequence ID" value="AOV18705.1"/>
    <property type="molecule type" value="Genomic_DNA"/>
</dbReference>
<evidence type="ECO:0008006" key="3">
    <source>
        <dbReference type="Google" id="ProtNLM"/>
    </source>
</evidence>
<proteinExistence type="predicted"/>
<geneLocation type="plasmid" evidence="2">
    <name>papv6</name>
</geneLocation>
<name>A0A1D8KCN4_9GAMM</name>
<organism evidence="1 2">
    <name type="scientific">Acidihalobacter aeolianus</name>
    <dbReference type="NCBI Taxonomy" id="2792603"/>
    <lineage>
        <taxon>Bacteria</taxon>
        <taxon>Pseudomonadati</taxon>
        <taxon>Pseudomonadota</taxon>
        <taxon>Gammaproteobacteria</taxon>
        <taxon>Chromatiales</taxon>
        <taxon>Ectothiorhodospiraceae</taxon>
        <taxon>Acidihalobacter</taxon>
    </lineage>
</organism>
<evidence type="ECO:0000313" key="1">
    <source>
        <dbReference type="EMBL" id="AOV18705.1"/>
    </source>
</evidence>
<dbReference type="NCBIfam" id="TIGR03738">
    <property type="entry name" value="PRTRC_C"/>
    <property type="match status" value="1"/>
</dbReference>
<sequence>MSEVIEIEARREFRMGAVKFPDPGSDYNPEQVLEFYRPNFPYLQGAVVEGPVVEGDVLVFTFVVRAKSKG</sequence>
<reference evidence="1 2" key="1">
    <citation type="submission" date="2016-09" db="EMBL/GenBank/DDBJ databases">
        <title>Acidihalobacter prosperus V6 (DSM14174).</title>
        <authorList>
            <person name="Khaleque H.N."/>
            <person name="Ramsay J.P."/>
            <person name="Murphy R.J.T."/>
            <person name="Kaksonen A.H."/>
            <person name="Boxall N.J."/>
            <person name="Watkin E.L.J."/>
        </authorList>
    </citation>
    <scope>NUCLEOTIDE SEQUENCE [LARGE SCALE GENOMIC DNA]</scope>
    <source>
        <strain evidence="1 2">V6</strain>
        <plasmid evidence="2">papv6</plasmid>
    </source>
</reference>
<protein>
    <recommendedName>
        <fullName evidence="3">PRTRC system protein C</fullName>
    </recommendedName>
</protein>
<dbReference type="KEGG" id="aaeo:BJI67_15785"/>
<keyword evidence="1" id="KW-0614">Plasmid</keyword>
<dbReference type="InterPro" id="IPR022289">
    <property type="entry name" value="PRTRC_protein-C"/>
</dbReference>
<accession>A0A1D8KCN4</accession>
<dbReference type="Pfam" id="PF14454">
    <property type="entry name" value="Prok_Ub"/>
    <property type="match status" value="1"/>
</dbReference>
<dbReference type="AlphaFoldDB" id="A0A1D8KCN4"/>
<gene>
    <name evidence="1" type="ORF">BJI67_15785</name>
</gene>
<dbReference type="RefSeq" id="WP_070074228.1">
    <property type="nucleotide sequence ID" value="NZ_CP017449.1"/>
</dbReference>
<evidence type="ECO:0000313" key="2">
    <source>
        <dbReference type="Proteomes" id="UP000095342"/>
    </source>
</evidence>
<dbReference type="Proteomes" id="UP000095342">
    <property type="component" value="Plasmid pAPV6"/>
</dbReference>
<dbReference type="InterPro" id="IPR032866">
    <property type="entry name" value="Prok_Ub"/>
</dbReference>